<dbReference type="AlphaFoldDB" id="A0A1G9W5C2"/>
<name>A0A1G9W5C2_9ACTN</name>
<organism evidence="1 2">
    <name type="scientific">Nocardioides szechwanensis</name>
    <dbReference type="NCBI Taxonomy" id="1005944"/>
    <lineage>
        <taxon>Bacteria</taxon>
        <taxon>Bacillati</taxon>
        <taxon>Actinomycetota</taxon>
        <taxon>Actinomycetes</taxon>
        <taxon>Propionibacteriales</taxon>
        <taxon>Nocardioidaceae</taxon>
        <taxon>Nocardioides</taxon>
    </lineage>
</organism>
<reference evidence="1 2" key="1">
    <citation type="submission" date="2016-10" db="EMBL/GenBank/DDBJ databases">
        <authorList>
            <person name="de Groot N.N."/>
        </authorList>
    </citation>
    <scope>NUCLEOTIDE SEQUENCE [LARGE SCALE GENOMIC DNA]</scope>
    <source>
        <strain evidence="1 2">CGMCC 1.11147</strain>
    </source>
</reference>
<dbReference type="GO" id="GO:0006355">
    <property type="term" value="P:regulation of DNA-templated transcription"/>
    <property type="evidence" value="ECO:0007669"/>
    <property type="project" value="InterPro"/>
</dbReference>
<dbReference type="STRING" id="1005944.SAMN05192576_0942"/>
<dbReference type="EMBL" id="FNIC01000001">
    <property type="protein sequence ID" value="SDM79275.1"/>
    <property type="molecule type" value="Genomic_DNA"/>
</dbReference>
<evidence type="ECO:0000313" key="1">
    <source>
        <dbReference type="EMBL" id="SDM79275.1"/>
    </source>
</evidence>
<evidence type="ECO:0008006" key="3">
    <source>
        <dbReference type="Google" id="ProtNLM"/>
    </source>
</evidence>
<proteinExistence type="predicted"/>
<dbReference type="InterPro" id="IPR010985">
    <property type="entry name" value="Ribbon_hlx_hlx"/>
</dbReference>
<sequence length="74" mass="8151">MPNDAKTRGHTIRISDDVWEAAEQRAKAEGVAVSTIVRQSLIAFLGLTDTRGVVGREDRADGTDVRWTKRGERG</sequence>
<dbReference type="Proteomes" id="UP000199004">
    <property type="component" value="Unassembled WGS sequence"/>
</dbReference>
<keyword evidence="2" id="KW-1185">Reference proteome</keyword>
<protein>
    <recommendedName>
        <fullName evidence="3">Ribbon-helix-helix protein, copG family</fullName>
    </recommendedName>
</protein>
<evidence type="ECO:0000313" key="2">
    <source>
        <dbReference type="Proteomes" id="UP000199004"/>
    </source>
</evidence>
<dbReference type="RefSeq" id="WP_091022303.1">
    <property type="nucleotide sequence ID" value="NZ_BKAE01000002.1"/>
</dbReference>
<gene>
    <name evidence="1" type="ORF">SAMN05192576_0942</name>
</gene>
<accession>A0A1G9W5C2</accession>
<dbReference type="SUPFAM" id="SSF47598">
    <property type="entry name" value="Ribbon-helix-helix"/>
    <property type="match status" value="1"/>
</dbReference>